<reference evidence="2" key="2">
    <citation type="submission" date="2022-10" db="EMBL/GenBank/DDBJ databases">
        <authorList>
            <person name="Kostovova I."/>
            <person name="Moravkova M."/>
            <person name="Pechar R."/>
        </authorList>
    </citation>
    <scope>NUCLEOTIDE SEQUENCE</scope>
    <source>
        <strain evidence="2">M490A</strain>
    </source>
</reference>
<proteinExistence type="predicted"/>
<evidence type="ECO:0000313" key="3">
    <source>
        <dbReference type="Proteomes" id="UP001141981"/>
    </source>
</evidence>
<keyword evidence="1" id="KW-0732">Signal</keyword>
<dbReference type="AlphaFoldDB" id="A0A9X3W6A2"/>
<feature type="chain" id="PRO_5040843125" description="Surface layer protein A domain-containing protein" evidence="1">
    <location>
        <begin position="30"/>
        <end position="136"/>
    </location>
</feature>
<organism evidence="2 3">
    <name type="scientific">Lactobacillus amylovorus</name>
    <dbReference type="NCBI Taxonomy" id="1604"/>
    <lineage>
        <taxon>Bacteria</taxon>
        <taxon>Bacillati</taxon>
        <taxon>Bacillota</taxon>
        <taxon>Bacilli</taxon>
        <taxon>Lactobacillales</taxon>
        <taxon>Lactobacillaceae</taxon>
        <taxon>Lactobacillus</taxon>
    </lineage>
</organism>
<dbReference type="EMBL" id="JAOTGY010000023">
    <property type="protein sequence ID" value="MDB6258839.1"/>
    <property type="molecule type" value="Genomic_DNA"/>
</dbReference>
<comment type="caution">
    <text evidence="2">The sequence shown here is derived from an EMBL/GenBank/DDBJ whole genome shotgun (WGS) entry which is preliminary data.</text>
</comment>
<protein>
    <recommendedName>
        <fullName evidence="4">Surface layer protein A domain-containing protein</fullName>
    </recommendedName>
</protein>
<dbReference type="RefSeq" id="WP_271880870.1">
    <property type="nucleotide sequence ID" value="NZ_JAOTGY010000023.1"/>
</dbReference>
<evidence type="ECO:0000313" key="2">
    <source>
        <dbReference type="EMBL" id="MDB6258839.1"/>
    </source>
</evidence>
<feature type="signal peptide" evidence="1">
    <location>
        <begin position="1"/>
        <end position="29"/>
    </location>
</feature>
<evidence type="ECO:0000256" key="1">
    <source>
        <dbReference type="SAM" id="SignalP"/>
    </source>
</evidence>
<accession>A0A9X3W6A2</accession>
<name>A0A9X3W6A2_LACAM</name>
<dbReference type="Proteomes" id="UP001141981">
    <property type="component" value="Unassembled WGS sequence"/>
</dbReference>
<evidence type="ECO:0008006" key="4">
    <source>
        <dbReference type="Google" id="ProtNLM"/>
    </source>
</evidence>
<gene>
    <name evidence="2" type="ORF">ODU72_09260</name>
</gene>
<sequence length="136" mass="16075">MRRKLLSILLVLFSFNTWFFLQNSQSVHAKTLGVRTTIPAKFRGNWYSHGHRMTITANSISGWRMLTTRGKVYRLTSRQSIHMKPSNKVIYIWNQGKRLEMAPRGWQANGFWIVRRNGKRCLLMQEGADIIPYYKR</sequence>
<reference evidence="2" key="1">
    <citation type="journal article" date="2022" name="Microorganisms">
        <title>Antibiotic Susceptibility, Resistance Gene Determinants and Corresponding Genomic Regions in Lactobacillus amylovorus Isolates Derived from Wild Boars and Domestic Pigs.</title>
        <authorList>
            <person name="Moravkova M."/>
            <person name="Kostovova I."/>
            <person name="Kavanova K."/>
            <person name="Pechar R."/>
            <person name="Stanek S."/>
            <person name="Brychta A."/>
            <person name="Zeman M."/>
            <person name="Kubasova T."/>
        </authorList>
    </citation>
    <scope>NUCLEOTIDE SEQUENCE</scope>
    <source>
        <strain evidence="2">M490A</strain>
    </source>
</reference>